<keyword evidence="7" id="KW-0238">DNA-binding</keyword>
<dbReference type="PROSITE" id="PS00028">
    <property type="entry name" value="ZINC_FINGER_C2H2_1"/>
    <property type="match status" value="3"/>
</dbReference>
<protein>
    <recommendedName>
        <fullName evidence="11">C2H2-type domain-containing protein</fullName>
    </recommendedName>
</protein>
<keyword evidence="3" id="KW-0479">Metal-binding</keyword>
<dbReference type="AlphaFoldDB" id="A0A9J6GXB0"/>
<evidence type="ECO:0000256" key="10">
    <source>
        <dbReference type="SAM" id="MobiDB-lite"/>
    </source>
</evidence>
<evidence type="ECO:0000256" key="2">
    <source>
        <dbReference type="ARBA" id="ARBA00006991"/>
    </source>
</evidence>
<dbReference type="FunFam" id="3.30.160.60:FF:001235">
    <property type="entry name" value="Si:ch211-119o8.6"/>
    <property type="match status" value="1"/>
</dbReference>
<dbReference type="InterPro" id="IPR050331">
    <property type="entry name" value="Zinc_finger"/>
</dbReference>
<evidence type="ECO:0000313" key="13">
    <source>
        <dbReference type="Proteomes" id="UP000821853"/>
    </source>
</evidence>
<evidence type="ECO:0000259" key="11">
    <source>
        <dbReference type="PROSITE" id="PS50157"/>
    </source>
</evidence>
<dbReference type="FunFam" id="3.30.160.60:FF:000478">
    <property type="entry name" value="Zinc finger protein 133"/>
    <property type="match status" value="1"/>
</dbReference>
<dbReference type="VEuPathDB" id="VectorBase:HLOH_046720"/>
<dbReference type="OrthoDB" id="6495365at2759"/>
<keyword evidence="6" id="KW-0862">Zinc</keyword>
<evidence type="ECO:0000256" key="8">
    <source>
        <dbReference type="ARBA" id="ARBA00023242"/>
    </source>
</evidence>
<dbReference type="SUPFAM" id="SSF57667">
    <property type="entry name" value="beta-beta-alpha zinc fingers"/>
    <property type="match status" value="3"/>
</dbReference>
<feature type="region of interest" description="Disordered" evidence="10">
    <location>
        <begin position="1"/>
        <end position="23"/>
    </location>
</feature>
<evidence type="ECO:0000256" key="5">
    <source>
        <dbReference type="ARBA" id="ARBA00022771"/>
    </source>
</evidence>
<keyword evidence="5 9" id="KW-0863">Zinc-finger</keyword>
<evidence type="ECO:0000313" key="12">
    <source>
        <dbReference type="EMBL" id="KAH9383135.1"/>
    </source>
</evidence>
<dbReference type="PANTHER" id="PTHR16515:SF49">
    <property type="entry name" value="GASTRULA ZINC FINGER PROTEIN XLCGF49.1-LIKE-RELATED"/>
    <property type="match status" value="1"/>
</dbReference>
<keyword evidence="8" id="KW-0539">Nucleus</keyword>
<dbReference type="GO" id="GO:0005634">
    <property type="term" value="C:nucleus"/>
    <property type="evidence" value="ECO:0007669"/>
    <property type="project" value="UniProtKB-SubCell"/>
</dbReference>
<dbReference type="InterPro" id="IPR036236">
    <property type="entry name" value="Znf_C2H2_sf"/>
</dbReference>
<feature type="domain" description="C2H2-type" evidence="11">
    <location>
        <begin position="140"/>
        <end position="169"/>
    </location>
</feature>
<feature type="domain" description="C2H2-type" evidence="11">
    <location>
        <begin position="234"/>
        <end position="261"/>
    </location>
</feature>
<comment type="similarity">
    <text evidence="2">Belongs to the krueppel C2H2-type zinc-finger protein family.</text>
</comment>
<feature type="domain" description="C2H2-type" evidence="11">
    <location>
        <begin position="206"/>
        <end position="233"/>
    </location>
</feature>
<comment type="caution">
    <text evidence="12">The sequence shown here is derived from an EMBL/GenBank/DDBJ whole genome shotgun (WGS) entry which is preliminary data.</text>
</comment>
<dbReference type="OMA" id="GEEMNEY"/>
<dbReference type="Gene3D" id="3.30.160.60">
    <property type="entry name" value="Classic Zinc Finger"/>
    <property type="match status" value="4"/>
</dbReference>
<dbReference type="GO" id="GO:0010468">
    <property type="term" value="P:regulation of gene expression"/>
    <property type="evidence" value="ECO:0007669"/>
    <property type="project" value="TreeGrafter"/>
</dbReference>
<keyword evidence="4" id="KW-0677">Repeat</keyword>
<dbReference type="GO" id="GO:0008270">
    <property type="term" value="F:zinc ion binding"/>
    <property type="evidence" value="ECO:0007669"/>
    <property type="project" value="UniProtKB-KW"/>
</dbReference>
<dbReference type="SMART" id="SM00355">
    <property type="entry name" value="ZnF_C2H2"/>
    <property type="match status" value="5"/>
</dbReference>
<feature type="compositionally biased region" description="Basic and acidic residues" evidence="10">
    <location>
        <begin position="11"/>
        <end position="23"/>
    </location>
</feature>
<evidence type="ECO:0000256" key="7">
    <source>
        <dbReference type="ARBA" id="ARBA00023125"/>
    </source>
</evidence>
<feature type="domain" description="C2H2-type" evidence="11">
    <location>
        <begin position="262"/>
        <end position="285"/>
    </location>
</feature>
<dbReference type="GO" id="GO:0003677">
    <property type="term" value="F:DNA binding"/>
    <property type="evidence" value="ECO:0007669"/>
    <property type="project" value="UniProtKB-KW"/>
</dbReference>
<dbReference type="PANTHER" id="PTHR16515">
    <property type="entry name" value="PR DOMAIN ZINC FINGER PROTEIN"/>
    <property type="match status" value="1"/>
</dbReference>
<dbReference type="InterPro" id="IPR013087">
    <property type="entry name" value="Znf_C2H2_type"/>
</dbReference>
<gene>
    <name evidence="12" type="ORF">HPB48_023870</name>
</gene>
<evidence type="ECO:0000256" key="9">
    <source>
        <dbReference type="PROSITE-ProRule" id="PRU00042"/>
    </source>
</evidence>
<dbReference type="Pfam" id="PF00096">
    <property type="entry name" value="zf-C2H2"/>
    <property type="match status" value="4"/>
</dbReference>
<evidence type="ECO:0000256" key="3">
    <source>
        <dbReference type="ARBA" id="ARBA00022723"/>
    </source>
</evidence>
<dbReference type="Proteomes" id="UP000821853">
    <property type="component" value="Unassembled WGS sequence"/>
</dbReference>
<feature type="domain" description="C2H2-type" evidence="11">
    <location>
        <begin position="172"/>
        <end position="205"/>
    </location>
</feature>
<organism evidence="12 13">
    <name type="scientific">Haemaphysalis longicornis</name>
    <name type="common">Bush tick</name>
    <dbReference type="NCBI Taxonomy" id="44386"/>
    <lineage>
        <taxon>Eukaryota</taxon>
        <taxon>Metazoa</taxon>
        <taxon>Ecdysozoa</taxon>
        <taxon>Arthropoda</taxon>
        <taxon>Chelicerata</taxon>
        <taxon>Arachnida</taxon>
        <taxon>Acari</taxon>
        <taxon>Parasitiformes</taxon>
        <taxon>Ixodida</taxon>
        <taxon>Ixodoidea</taxon>
        <taxon>Ixodidae</taxon>
        <taxon>Haemaphysalinae</taxon>
        <taxon>Haemaphysalis</taxon>
    </lineage>
</organism>
<evidence type="ECO:0000256" key="1">
    <source>
        <dbReference type="ARBA" id="ARBA00004123"/>
    </source>
</evidence>
<dbReference type="EMBL" id="JABSTR010000977">
    <property type="protein sequence ID" value="KAH9383135.1"/>
    <property type="molecule type" value="Genomic_DNA"/>
</dbReference>
<comment type="subcellular location">
    <subcellularLocation>
        <location evidence="1">Nucleus</location>
    </subcellularLocation>
</comment>
<keyword evidence="13" id="KW-1185">Reference proteome</keyword>
<proteinExistence type="inferred from homology"/>
<sequence length="439" mass="48731">MAFPGEAGAEVDTRQQKSKGRAEGLRLMFQGGENEEECVRTTNGDCNEQPASEEATVVVGVEEGPVKNLDAVSELIKAAQVEQELKAAEAVELMKAAEAEQQVKAVQAEQQLQATKADPQQRRRKRLMGASAVGAEAGELDCQVCGKQFTKKYYLQRHLQMTPCSGLPPPAHPCEVCGKVYSRKVFNRKARLDLHMRYLHLKEKPHVCEECGKGFTRREDLTRHSVLHTGEKPFQCPTCHKRFAIKPSLKIHMVTHTKEEPRSCHECGRAFIRKDCLMRHMRKRHRDLLDRILLDEEDDRFAPTPVLTLAGAATGLAGPAGGVAGMEKMAGAPPGTVARVLSEQALCESIRELLGLLVDEPTLKGFGYPDKPVDELLEAVIRRCGHSPASPDDYSYMDRLRENSKLLFTVVIDDNAVKTLLNNQTVDEVILHVLRLAKS</sequence>
<accession>A0A9J6GXB0</accession>
<evidence type="ECO:0000256" key="4">
    <source>
        <dbReference type="ARBA" id="ARBA00022737"/>
    </source>
</evidence>
<name>A0A9J6GXB0_HAELO</name>
<dbReference type="PROSITE" id="PS50157">
    <property type="entry name" value="ZINC_FINGER_C2H2_2"/>
    <property type="match status" value="5"/>
</dbReference>
<evidence type="ECO:0000256" key="6">
    <source>
        <dbReference type="ARBA" id="ARBA00022833"/>
    </source>
</evidence>
<dbReference type="FunFam" id="3.30.160.60:FF:000100">
    <property type="entry name" value="Zinc finger 45-like"/>
    <property type="match status" value="1"/>
</dbReference>
<reference evidence="12 13" key="1">
    <citation type="journal article" date="2020" name="Cell">
        <title>Large-Scale Comparative Analyses of Tick Genomes Elucidate Their Genetic Diversity and Vector Capacities.</title>
        <authorList>
            <consortium name="Tick Genome and Microbiome Consortium (TIGMIC)"/>
            <person name="Jia N."/>
            <person name="Wang J."/>
            <person name="Shi W."/>
            <person name="Du L."/>
            <person name="Sun Y."/>
            <person name="Zhan W."/>
            <person name="Jiang J.F."/>
            <person name="Wang Q."/>
            <person name="Zhang B."/>
            <person name="Ji P."/>
            <person name="Bell-Sakyi L."/>
            <person name="Cui X.M."/>
            <person name="Yuan T.T."/>
            <person name="Jiang B.G."/>
            <person name="Yang W.F."/>
            <person name="Lam T.T."/>
            <person name="Chang Q.C."/>
            <person name="Ding S.J."/>
            <person name="Wang X.J."/>
            <person name="Zhu J.G."/>
            <person name="Ruan X.D."/>
            <person name="Zhao L."/>
            <person name="Wei J.T."/>
            <person name="Ye R.Z."/>
            <person name="Que T.C."/>
            <person name="Du C.H."/>
            <person name="Zhou Y.H."/>
            <person name="Cheng J.X."/>
            <person name="Dai P.F."/>
            <person name="Guo W.B."/>
            <person name="Han X.H."/>
            <person name="Huang E.J."/>
            <person name="Li L.F."/>
            <person name="Wei W."/>
            <person name="Gao Y.C."/>
            <person name="Liu J.Z."/>
            <person name="Shao H.Z."/>
            <person name="Wang X."/>
            <person name="Wang C.C."/>
            <person name="Yang T.C."/>
            <person name="Huo Q.B."/>
            <person name="Li W."/>
            <person name="Chen H.Y."/>
            <person name="Chen S.E."/>
            <person name="Zhou L.G."/>
            <person name="Ni X.B."/>
            <person name="Tian J.H."/>
            <person name="Sheng Y."/>
            <person name="Liu T."/>
            <person name="Pan Y.S."/>
            <person name="Xia L.Y."/>
            <person name="Li J."/>
            <person name="Zhao F."/>
            <person name="Cao W.C."/>
        </authorList>
    </citation>
    <scope>NUCLEOTIDE SEQUENCE [LARGE SCALE GENOMIC DNA]</scope>
    <source>
        <strain evidence="12">HaeL-2018</strain>
    </source>
</reference>